<dbReference type="AlphaFoldDB" id="A0A4Y7LDG7"/>
<proteinExistence type="predicted"/>
<evidence type="ECO:0000313" key="1">
    <source>
        <dbReference type="EMBL" id="RZC82598.1"/>
    </source>
</evidence>
<organism evidence="1 2">
    <name type="scientific">Papaver somniferum</name>
    <name type="common">Opium poppy</name>
    <dbReference type="NCBI Taxonomy" id="3469"/>
    <lineage>
        <taxon>Eukaryota</taxon>
        <taxon>Viridiplantae</taxon>
        <taxon>Streptophyta</taxon>
        <taxon>Embryophyta</taxon>
        <taxon>Tracheophyta</taxon>
        <taxon>Spermatophyta</taxon>
        <taxon>Magnoliopsida</taxon>
        <taxon>Ranunculales</taxon>
        <taxon>Papaveraceae</taxon>
        <taxon>Papaveroideae</taxon>
        <taxon>Papaver</taxon>
    </lineage>
</organism>
<reference evidence="1 2" key="1">
    <citation type="journal article" date="2018" name="Science">
        <title>The opium poppy genome and morphinan production.</title>
        <authorList>
            <person name="Guo L."/>
            <person name="Winzer T."/>
            <person name="Yang X."/>
            <person name="Li Y."/>
            <person name="Ning Z."/>
            <person name="He Z."/>
            <person name="Teodor R."/>
            <person name="Lu Y."/>
            <person name="Bowser T.A."/>
            <person name="Graham I.A."/>
            <person name="Ye K."/>
        </authorList>
    </citation>
    <scope>NUCLEOTIDE SEQUENCE [LARGE SCALE GENOMIC DNA]</scope>
    <source>
        <strain evidence="2">cv. HN1</strain>
        <tissue evidence="1">Leaves</tissue>
    </source>
</reference>
<protein>
    <submittedName>
        <fullName evidence="1">Uncharacterized protein</fullName>
    </submittedName>
</protein>
<dbReference type="Proteomes" id="UP000316621">
    <property type="component" value="Chromosome 11"/>
</dbReference>
<sequence length="47" mass="5222">MSAYPTGVGIMSACRRAFVKLTPDAGRWYNVRLDGALGLVHLGWWPM</sequence>
<name>A0A4Y7LDG7_PAPSO</name>
<gene>
    <name evidence="1" type="ORF">C5167_045384</name>
</gene>
<dbReference type="Gramene" id="RZC82598">
    <property type="protein sequence ID" value="RZC82598"/>
    <property type="gene ID" value="C5167_045384"/>
</dbReference>
<evidence type="ECO:0000313" key="2">
    <source>
        <dbReference type="Proteomes" id="UP000316621"/>
    </source>
</evidence>
<dbReference type="EMBL" id="CM010725">
    <property type="protein sequence ID" value="RZC82598.1"/>
    <property type="molecule type" value="Genomic_DNA"/>
</dbReference>
<accession>A0A4Y7LDG7</accession>
<keyword evidence="2" id="KW-1185">Reference proteome</keyword>